<dbReference type="Proteomes" id="UP000620133">
    <property type="component" value="Chromosome"/>
</dbReference>
<dbReference type="RefSeq" id="WP_176238636.1">
    <property type="nucleotide sequence ID" value="NZ_AP024412.1"/>
</dbReference>
<evidence type="ECO:0000313" key="1">
    <source>
        <dbReference type="EMBL" id="BCR35802.1"/>
    </source>
</evidence>
<evidence type="ECO:0008006" key="3">
    <source>
        <dbReference type="Google" id="ProtNLM"/>
    </source>
</evidence>
<name>A0A7U9TGY5_9MOLU</name>
<protein>
    <recommendedName>
        <fullName evidence="3">InlB B-repeat-containing protein</fullName>
    </recommendedName>
</protein>
<dbReference type="KEGG" id="manr:MPAN_006950"/>
<dbReference type="AlphaFoldDB" id="A0A7U9TGY5"/>
<dbReference type="EMBL" id="AP024412">
    <property type="protein sequence ID" value="BCR35802.1"/>
    <property type="molecule type" value="Genomic_DNA"/>
</dbReference>
<gene>
    <name evidence="1" type="ORF">MPAN_006950</name>
</gene>
<accession>A0A7U9TGY5</accession>
<keyword evidence="2" id="KW-1185">Reference proteome</keyword>
<reference evidence="1" key="1">
    <citation type="submission" date="2021-01" db="EMBL/GenBank/DDBJ databases">
        <title>Draft genome sequence of Acholeplasmataceae bacterium strain Mahy22.</title>
        <authorList>
            <person name="Watanabe M."/>
            <person name="Kojima H."/>
            <person name="Fukui M."/>
        </authorList>
    </citation>
    <scope>NUCLEOTIDE SEQUENCE</scope>
    <source>
        <strain evidence="1">Mahy22</strain>
    </source>
</reference>
<sequence length="106" mass="12133">MKKAIVILAVLLSAMMFTLEISKVQANPIKLNKLEFVTYDMDLVYGHYFETGADLSQLEIPDAPEKEGYIFVGWSIEIPETMPDYNMRIFAQYMQSQVVVYEKIGA</sequence>
<proteinExistence type="predicted"/>
<evidence type="ECO:0000313" key="2">
    <source>
        <dbReference type="Proteomes" id="UP000620133"/>
    </source>
</evidence>
<organism evidence="1 2">
    <name type="scientific">Mariniplasma anaerobium</name>
    <dbReference type="NCBI Taxonomy" id="2735436"/>
    <lineage>
        <taxon>Bacteria</taxon>
        <taxon>Bacillati</taxon>
        <taxon>Mycoplasmatota</taxon>
        <taxon>Mollicutes</taxon>
        <taxon>Acholeplasmatales</taxon>
        <taxon>Acholeplasmataceae</taxon>
        <taxon>Mariniplasma</taxon>
    </lineage>
</organism>